<feature type="transmembrane region" description="Helical" evidence="1">
    <location>
        <begin position="6"/>
        <end position="26"/>
    </location>
</feature>
<name>A0A165IHX4_9APHY</name>
<dbReference type="AlphaFoldDB" id="A0A165IHX4"/>
<keyword evidence="3" id="KW-1185">Reference proteome</keyword>
<evidence type="ECO:0000313" key="3">
    <source>
        <dbReference type="Proteomes" id="UP000076871"/>
    </source>
</evidence>
<protein>
    <submittedName>
        <fullName evidence="2">Uncharacterized protein</fullName>
    </submittedName>
</protein>
<reference evidence="2 3" key="1">
    <citation type="journal article" date="2016" name="Mol. Biol. Evol.">
        <title>Comparative Genomics of Early-Diverging Mushroom-Forming Fungi Provides Insights into the Origins of Lignocellulose Decay Capabilities.</title>
        <authorList>
            <person name="Nagy L.G."/>
            <person name="Riley R."/>
            <person name="Tritt A."/>
            <person name="Adam C."/>
            <person name="Daum C."/>
            <person name="Floudas D."/>
            <person name="Sun H."/>
            <person name="Yadav J.S."/>
            <person name="Pangilinan J."/>
            <person name="Larsson K.H."/>
            <person name="Matsuura K."/>
            <person name="Barry K."/>
            <person name="Labutti K."/>
            <person name="Kuo R."/>
            <person name="Ohm R.A."/>
            <person name="Bhattacharya S.S."/>
            <person name="Shirouzu T."/>
            <person name="Yoshinaga Y."/>
            <person name="Martin F.M."/>
            <person name="Grigoriev I.V."/>
            <person name="Hibbett D.S."/>
        </authorList>
    </citation>
    <scope>NUCLEOTIDE SEQUENCE [LARGE SCALE GENOMIC DNA]</scope>
    <source>
        <strain evidence="2 3">93-53</strain>
    </source>
</reference>
<dbReference type="Proteomes" id="UP000076871">
    <property type="component" value="Unassembled WGS sequence"/>
</dbReference>
<dbReference type="RefSeq" id="XP_040770608.1">
    <property type="nucleotide sequence ID" value="XM_040901871.1"/>
</dbReference>
<sequence length="90" mass="9915">MVLNRLRIANDVVGMVAAIVTLAILWRKLYVEHRPAIANLLSTRNPSLAALLLRDGTIQLTALLLLDLLVTILEFMNFSAANVVAYLLDS</sequence>
<feature type="transmembrane region" description="Helical" evidence="1">
    <location>
        <begin position="62"/>
        <end position="88"/>
    </location>
</feature>
<evidence type="ECO:0000313" key="2">
    <source>
        <dbReference type="EMBL" id="KZT13098.1"/>
    </source>
</evidence>
<organism evidence="2 3">
    <name type="scientific">Laetiporus sulphureus 93-53</name>
    <dbReference type="NCBI Taxonomy" id="1314785"/>
    <lineage>
        <taxon>Eukaryota</taxon>
        <taxon>Fungi</taxon>
        <taxon>Dikarya</taxon>
        <taxon>Basidiomycota</taxon>
        <taxon>Agaricomycotina</taxon>
        <taxon>Agaricomycetes</taxon>
        <taxon>Polyporales</taxon>
        <taxon>Laetiporus</taxon>
    </lineage>
</organism>
<evidence type="ECO:0000256" key="1">
    <source>
        <dbReference type="SAM" id="Phobius"/>
    </source>
</evidence>
<gene>
    <name evidence="2" type="ORF">LAESUDRAFT_29533</name>
</gene>
<accession>A0A165IHX4</accession>
<dbReference type="EMBL" id="KV427605">
    <property type="protein sequence ID" value="KZT13098.1"/>
    <property type="molecule type" value="Genomic_DNA"/>
</dbReference>
<dbReference type="GeneID" id="63818902"/>
<proteinExistence type="predicted"/>
<dbReference type="InParanoid" id="A0A165IHX4"/>
<keyword evidence="1" id="KW-1133">Transmembrane helix</keyword>
<keyword evidence="1" id="KW-0472">Membrane</keyword>
<keyword evidence="1" id="KW-0812">Transmembrane</keyword>